<dbReference type="Proteomes" id="UP001259659">
    <property type="component" value="Unassembled WGS sequence"/>
</dbReference>
<name>A0ABU2FAS3_9EURY</name>
<organism evidence="1 2">
    <name type="scientific">Haloarcula saliterrae</name>
    <dbReference type="NCBI Taxonomy" id="2950534"/>
    <lineage>
        <taxon>Archaea</taxon>
        <taxon>Methanobacteriati</taxon>
        <taxon>Methanobacteriota</taxon>
        <taxon>Stenosarchaea group</taxon>
        <taxon>Halobacteria</taxon>
        <taxon>Halobacteriales</taxon>
        <taxon>Haloarculaceae</taxon>
        <taxon>Haloarcula</taxon>
    </lineage>
</organism>
<evidence type="ECO:0000313" key="1">
    <source>
        <dbReference type="EMBL" id="MDS0258916.1"/>
    </source>
</evidence>
<keyword evidence="2" id="KW-1185">Reference proteome</keyword>
<protein>
    <submittedName>
        <fullName evidence="1">Copper amine oxidase</fullName>
    </submittedName>
</protein>
<comment type="caution">
    <text evidence="1">The sequence shown here is derived from an EMBL/GenBank/DDBJ whole genome shotgun (WGS) entry which is preliminary data.</text>
</comment>
<evidence type="ECO:0000313" key="2">
    <source>
        <dbReference type="Proteomes" id="UP001259659"/>
    </source>
</evidence>
<proteinExistence type="predicted"/>
<accession>A0ABU2FAS3</accession>
<dbReference type="PANTHER" id="PTHR39327:SF1">
    <property type="entry name" value="BLR5470 PROTEIN"/>
    <property type="match status" value="1"/>
</dbReference>
<sequence length="280" mass="31062">MRLDQYYRKRLRTPNYGAYVSDTYDDQYIQNIVGAFEDFGDRQNLNDVGIINEMMEFVQNLQYTTDEVSAGYNEYPKYPIETLVDKEGDCEDSSILLSSMLDQFGYGSVLLIFKNQQHAAVGVAGDPDLEGTYYEQGGQRYYYTETTAPGYRIGQLPPDMEVGNPEITPVNDSGVLVFSYAVDTPSEGGASVEITMRNVGDGTGSAKAQAAFKNRSQQRVVSAVSDATQLSPNEEHTVTLDLEPPDDQDLRAEVGVVMDGILQDRLRSEFREPVDSGNMG</sequence>
<reference evidence="1 2" key="1">
    <citation type="submission" date="2022-06" db="EMBL/GenBank/DDBJ databases">
        <title>Haloarcula sp. a new haloarchaeum isolate from saline soil.</title>
        <authorList>
            <person name="Strakova D."/>
            <person name="Galisteo C."/>
            <person name="Sanchez-Porro C."/>
            <person name="Ventosa A."/>
        </authorList>
    </citation>
    <scope>NUCLEOTIDE SEQUENCE [LARGE SCALE GENOMIC DNA]</scope>
    <source>
        <strain evidence="1 2">S1CR25-12</strain>
    </source>
</reference>
<dbReference type="RefSeq" id="WP_310918491.1">
    <property type="nucleotide sequence ID" value="NZ_JAMQON010000001.1"/>
</dbReference>
<dbReference type="InterPro" id="IPR010319">
    <property type="entry name" value="Transglutaminase-like_Cys_pept"/>
</dbReference>
<dbReference type="EMBL" id="JAMQON010000001">
    <property type="protein sequence ID" value="MDS0258916.1"/>
    <property type="molecule type" value="Genomic_DNA"/>
</dbReference>
<dbReference type="Gene3D" id="3.10.620.30">
    <property type="match status" value="1"/>
</dbReference>
<gene>
    <name evidence="1" type="ORF">NDI56_05860</name>
</gene>
<dbReference type="PANTHER" id="PTHR39327">
    <property type="match status" value="1"/>
</dbReference>